<evidence type="ECO:0000313" key="14">
    <source>
        <dbReference type="Proteomes" id="UP001596138"/>
    </source>
</evidence>
<comment type="cofactor">
    <cofactor evidence="2">
        <name>Zn(2+)</name>
        <dbReference type="ChEBI" id="CHEBI:29105"/>
    </cofactor>
</comment>
<evidence type="ECO:0000256" key="4">
    <source>
        <dbReference type="ARBA" id="ARBA00006247"/>
    </source>
</evidence>
<accession>A0ABW1SZ48</accession>
<dbReference type="SUPFAM" id="SSF55031">
    <property type="entry name" value="Bacterial exopeptidase dimerisation domain"/>
    <property type="match status" value="1"/>
</dbReference>
<comment type="caution">
    <text evidence="13">The sequence shown here is derived from an EMBL/GenBank/DDBJ whole genome shotgun (WGS) entry which is preliminary data.</text>
</comment>
<dbReference type="PANTHER" id="PTHR43808">
    <property type="entry name" value="ACETYLORNITHINE DEACETYLASE"/>
    <property type="match status" value="1"/>
</dbReference>
<keyword evidence="14" id="KW-1185">Reference proteome</keyword>
<evidence type="ECO:0000256" key="5">
    <source>
        <dbReference type="ARBA" id="ARBA00011921"/>
    </source>
</evidence>
<dbReference type="PANTHER" id="PTHR43808:SF25">
    <property type="entry name" value="PEPTIDASE M20 DIMERISATION DOMAIN-CONTAINING PROTEIN"/>
    <property type="match status" value="1"/>
</dbReference>
<dbReference type="EMBL" id="JBHSTI010000008">
    <property type="protein sequence ID" value="MFC6237539.1"/>
    <property type="molecule type" value="Genomic_DNA"/>
</dbReference>
<feature type="domain" description="Peptidase M20 dimerisation" evidence="12">
    <location>
        <begin position="220"/>
        <end position="329"/>
    </location>
</feature>
<evidence type="ECO:0000259" key="12">
    <source>
        <dbReference type="Pfam" id="PF07687"/>
    </source>
</evidence>
<protein>
    <recommendedName>
        <fullName evidence="6">Probable succinyl-diaminopimelate desuccinylase</fullName>
        <ecNumber evidence="5">3.5.1.18</ecNumber>
    </recommendedName>
</protein>
<dbReference type="SUPFAM" id="SSF53187">
    <property type="entry name" value="Zn-dependent exopeptidases"/>
    <property type="match status" value="1"/>
</dbReference>
<comment type="similarity">
    <text evidence="4">Belongs to the peptidase M20A family.</text>
</comment>
<evidence type="ECO:0000256" key="8">
    <source>
        <dbReference type="ARBA" id="ARBA00022801"/>
    </source>
</evidence>
<dbReference type="EC" id="3.5.1.18" evidence="5"/>
<evidence type="ECO:0000256" key="1">
    <source>
        <dbReference type="ARBA" id="ARBA00001941"/>
    </source>
</evidence>
<dbReference type="InterPro" id="IPR036264">
    <property type="entry name" value="Bact_exopeptidase_dim_dom"/>
</dbReference>
<comment type="pathway">
    <text evidence="3">Amino-acid biosynthesis; L-lysine biosynthesis via DAP pathway; LL-2,6-diaminopimelate from (S)-tetrahydrodipicolinate (succinylase route): step 3/3.</text>
</comment>
<evidence type="ECO:0000256" key="2">
    <source>
        <dbReference type="ARBA" id="ARBA00001947"/>
    </source>
</evidence>
<dbReference type="InterPro" id="IPR010182">
    <property type="entry name" value="ArgE/DapE"/>
</dbReference>
<evidence type="ECO:0000256" key="7">
    <source>
        <dbReference type="ARBA" id="ARBA00022723"/>
    </source>
</evidence>
<dbReference type="Gene3D" id="3.40.630.10">
    <property type="entry name" value="Zn peptidases"/>
    <property type="match status" value="1"/>
</dbReference>
<dbReference type="PROSITE" id="PS00758">
    <property type="entry name" value="ARGE_DAPE_CPG2_1"/>
    <property type="match status" value="1"/>
</dbReference>
<keyword evidence="7" id="KW-0479">Metal-binding</keyword>
<dbReference type="Gene3D" id="3.30.70.360">
    <property type="match status" value="1"/>
</dbReference>
<dbReference type="InterPro" id="IPR002933">
    <property type="entry name" value="Peptidase_M20"/>
</dbReference>
<comment type="catalytic activity">
    <reaction evidence="11">
        <text>N-succinyl-(2S,6S)-2,6-diaminopimelate + H2O = (2S,6S)-2,6-diaminopimelate + succinate</text>
        <dbReference type="Rhea" id="RHEA:22608"/>
        <dbReference type="ChEBI" id="CHEBI:15377"/>
        <dbReference type="ChEBI" id="CHEBI:30031"/>
        <dbReference type="ChEBI" id="CHEBI:57609"/>
        <dbReference type="ChEBI" id="CHEBI:58087"/>
        <dbReference type="EC" id="3.5.1.18"/>
    </reaction>
</comment>
<reference evidence="14" key="1">
    <citation type="journal article" date="2019" name="Int. J. Syst. Evol. Microbiol.">
        <title>The Global Catalogue of Microorganisms (GCM) 10K type strain sequencing project: providing services to taxonomists for standard genome sequencing and annotation.</title>
        <authorList>
            <consortium name="The Broad Institute Genomics Platform"/>
            <consortium name="The Broad Institute Genome Sequencing Center for Infectious Disease"/>
            <person name="Wu L."/>
            <person name="Ma J."/>
        </authorList>
    </citation>
    <scope>NUCLEOTIDE SEQUENCE [LARGE SCALE GENOMIC DNA]</scope>
    <source>
        <strain evidence="14">CGMCC 4.7317</strain>
    </source>
</reference>
<evidence type="ECO:0000256" key="3">
    <source>
        <dbReference type="ARBA" id="ARBA00005130"/>
    </source>
</evidence>
<keyword evidence="8" id="KW-0378">Hydrolase</keyword>
<dbReference type="Pfam" id="PF01546">
    <property type="entry name" value="Peptidase_M20"/>
    <property type="match status" value="1"/>
</dbReference>
<comment type="cofactor">
    <cofactor evidence="1">
        <name>Co(2+)</name>
        <dbReference type="ChEBI" id="CHEBI:48828"/>
    </cofactor>
</comment>
<evidence type="ECO:0000256" key="10">
    <source>
        <dbReference type="ARBA" id="ARBA00023285"/>
    </source>
</evidence>
<dbReference type="Pfam" id="PF07687">
    <property type="entry name" value="M20_dimer"/>
    <property type="match status" value="1"/>
</dbReference>
<proteinExistence type="inferred from homology"/>
<evidence type="ECO:0000256" key="9">
    <source>
        <dbReference type="ARBA" id="ARBA00022833"/>
    </source>
</evidence>
<name>A0ABW1SZ48_9ACTN</name>
<dbReference type="RefSeq" id="WP_386764929.1">
    <property type="nucleotide sequence ID" value="NZ_JBHSTI010000008.1"/>
</dbReference>
<dbReference type="InterPro" id="IPR001261">
    <property type="entry name" value="ArgE/DapE_CS"/>
</dbReference>
<dbReference type="InterPro" id="IPR011650">
    <property type="entry name" value="Peptidase_M20_dimer"/>
</dbReference>
<dbReference type="InterPro" id="IPR050072">
    <property type="entry name" value="Peptidase_M20A"/>
</dbReference>
<evidence type="ECO:0000313" key="13">
    <source>
        <dbReference type="EMBL" id="MFC6237539.1"/>
    </source>
</evidence>
<dbReference type="NCBIfam" id="TIGR01910">
    <property type="entry name" value="DapE-ArgE"/>
    <property type="match status" value="1"/>
</dbReference>
<sequence length="437" mass="45952">MTAPTSPGLVPDDSTAVATVLAAVDAQREDAVGLLGHLVGIPSIGGSPAEVEIQHVMADLLRDAGLDVEVWDIDLDAVTSDPAFPGQEVERRAAVGVLGTIRGAGGGPSLLIDGHTDVVPPGDLDQWDADPFTLRRVDRDGVEVLHGRGACDMKAGVVASVVALRALRAAGVRLAGDLLFAPVVGEEDGGLGTFELLRRGVRADACVIPEPTDMDIVPANGGALTFRLKVPGRAVHASRRTEGVSAIEKFISVFHALTDLETSRNEVVHPLMQRWRLAYPLSIGTVQAGDWASTVPDLLVAEGRLGVALEETPEAARAALEAAVAALCAADPFLREHPVRVEWWGGQFAPGLSDCRELTDLVQGAHRTSSPSARVQEVYGGPYGSDLRLLAPHMPVLQYGPGDARHAHAPDEQVTTDDMLATARALTLAALAHCRLA</sequence>
<organism evidence="13 14">
    <name type="scientific">Longivirga aurantiaca</name>
    <dbReference type="NCBI Taxonomy" id="1837743"/>
    <lineage>
        <taxon>Bacteria</taxon>
        <taxon>Bacillati</taxon>
        <taxon>Actinomycetota</taxon>
        <taxon>Actinomycetes</taxon>
        <taxon>Sporichthyales</taxon>
        <taxon>Sporichthyaceae</taxon>
        <taxon>Longivirga</taxon>
    </lineage>
</organism>
<evidence type="ECO:0000256" key="6">
    <source>
        <dbReference type="ARBA" id="ARBA00016853"/>
    </source>
</evidence>
<evidence type="ECO:0000256" key="11">
    <source>
        <dbReference type="ARBA" id="ARBA00051301"/>
    </source>
</evidence>
<keyword evidence="9" id="KW-0862">Zinc</keyword>
<gene>
    <name evidence="13" type="ORF">ACFQGU_06590</name>
</gene>
<dbReference type="Proteomes" id="UP001596138">
    <property type="component" value="Unassembled WGS sequence"/>
</dbReference>
<keyword evidence="10" id="KW-0170">Cobalt</keyword>